<dbReference type="PANTHER" id="PTHR21738">
    <property type="entry name" value="RIBOSOMAL RNA PROCESSING PROTEIN 36 HOMOLOG"/>
    <property type="match status" value="1"/>
</dbReference>
<evidence type="ECO:0000313" key="7">
    <source>
        <dbReference type="EMBL" id="KAK9221302.1"/>
    </source>
</evidence>
<evidence type="ECO:0000256" key="4">
    <source>
        <dbReference type="ARBA" id="ARBA00022552"/>
    </source>
</evidence>
<keyword evidence="8" id="KW-1185">Reference proteome</keyword>
<keyword evidence="6" id="KW-0687">Ribonucleoprotein</keyword>
<dbReference type="Proteomes" id="UP001428341">
    <property type="component" value="Unassembled WGS sequence"/>
</dbReference>
<evidence type="ECO:0000256" key="1">
    <source>
        <dbReference type="ARBA" id="ARBA00004604"/>
    </source>
</evidence>
<comment type="subcellular location">
    <subcellularLocation>
        <location evidence="1 6">Nucleus</location>
        <location evidence="1 6">Nucleolus</location>
    </subcellularLocation>
</comment>
<evidence type="ECO:0000256" key="2">
    <source>
        <dbReference type="ARBA" id="ARBA00009418"/>
    </source>
</evidence>
<proteinExistence type="inferred from homology"/>
<dbReference type="PANTHER" id="PTHR21738:SF0">
    <property type="entry name" value="RIBOSOMAL RNA PROCESSING PROTEIN 36 HOMOLOG"/>
    <property type="match status" value="1"/>
</dbReference>
<comment type="caution">
    <text evidence="7">The sequence shown here is derived from an EMBL/GenBank/DDBJ whole genome shotgun (WGS) entry which is preliminary data.</text>
</comment>
<dbReference type="InterPro" id="IPR009292">
    <property type="entry name" value="RRP36"/>
</dbReference>
<name>A0AAP0MWP6_9ROSI</name>
<dbReference type="EMBL" id="JBCGBO010000002">
    <property type="protein sequence ID" value="KAK9221302.1"/>
    <property type="molecule type" value="Genomic_DNA"/>
</dbReference>
<comment type="similarity">
    <text evidence="2 6">Belongs to the RRP36 family.</text>
</comment>
<dbReference type="Pfam" id="PF06102">
    <property type="entry name" value="RRP36"/>
    <property type="match status" value="1"/>
</dbReference>
<evidence type="ECO:0000313" key="8">
    <source>
        <dbReference type="Proteomes" id="UP001428341"/>
    </source>
</evidence>
<dbReference type="AlphaFoldDB" id="A0AAP0MWP6"/>
<keyword evidence="3 6" id="KW-0690">Ribosome biogenesis</keyword>
<evidence type="ECO:0000256" key="3">
    <source>
        <dbReference type="ARBA" id="ARBA00022517"/>
    </source>
</evidence>
<sequence>MRELNDAIVSSRKIKFEEFKEEDHKTTSVSSSEEKDEIERELAEIRFEDLQKARSDGLNLVYRKINQANKNRPMANGAKQLVIRFRKVVQAPKRKQSTYWLDTIVNCNRKNCLNEMLLPWWFRKRYYFLFENNLPAGKEELKKQLKKSIDANAIENMKKWISWIVSAYRTFVVDLCLNQQRVLMLLYWLSKRRKRAEAKHGG</sequence>
<keyword evidence="4 6" id="KW-0698">rRNA processing</keyword>
<dbReference type="GO" id="GO:0000462">
    <property type="term" value="P:maturation of SSU-rRNA from tricistronic rRNA transcript (SSU-rRNA, 5.8S rRNA, LSU-rRNA)"/>
    <property type="evidence" value="ECO:0007669"/>
    <property type="project" value="TreeGrafter"/>
</dbReference>
<dbReference type="GO" id="GO:0005730">
    <property type="term" value="C:nucleolus"/>
    <property type="evidence" value="ECO:0007669"/>
    <property type="project" value="UniProtKB-SubCell"/>
</dbReference>
<reference evidence="7 8" key="1">
    <citation type="submission" date="2024-05" db="EMBL/GenBank/DDBJ databases">
        <title>Haplotype-resolved chromosome-level genome assembly of Huyou (Citrus changshanensis).</title>
        <authorList>
            <person name="Miao C."/>
            <person name="Chen W."/>
            <person name="Wu Y."/>
            <person name="Wang L."/>
            <person name="Zhao S."/>
            <person name="Grierson D."/>
            <person name="Xu C."/>
            <person name="Chen K."/>
        </authorList>
    </citation>
    <scope>NUCLEOTIDE SEQUENCE [LARGE SCALE GENOMIC DNA]</scope>
    <source>
        <strain evidence="7">01-14</strain>
        <tissue evidence="7">Leaf</tissue>
    </source>
</reference>
<dbReference type="GO" id="GO:0030686">
    <property type="term" value="C:90S preribosome"/>
    <property type="evidence" value="ECO:0007669"/>
    <property type="project" value="TreeGrafter"/>
</dbReference>
<gene>
    <name evidence="7" type="ORF">WN944_009728</name>
</gene>
<comment type="function">
    <text evidence="6">Component of the 90S pre-ribosome involved in the maturation of rRNAs. Required for early cleavages of the pre-RNAs in the 40S ribosomal subunit maturation pathway.</text>
</comment>
<evidence type="ECO:0000256" key="6">
    <source>
        <dbReference type="RuleBase" id="RU368027"/>
    </source>
</evidence>
<comment type="subunit">
    <text evidence="6">Associates with 90S and pre-40S pre-ribosomal particles.</text>
</comment>
<protein>
    <recommendedName>
        <fullName evidence="6">rRNA biogenesis protein RRP36</fullName>
    </recommendedName>
</protein>
<organism evidence="7 8">
    <name type="scientific">Citrus x changshan-huyou</name>
    <dbReference type="NCBI Taxonomy" id="2935761"/>
    <lineage>
        <taxon>Eukaryota</taxon>
        <taxon>Viridiplantae</taxon>
        <taxon>Streptophyta</taxon>
        <taxon>Embryophyta</taxon>
        <taxon>Tracheophyta</taxon>
        <taxon>Spermatophyta</taxon>
        <taxon>Magnoliopsida</taxon>
        <taxon>eudicotyledons</taxon>
        <taxon>Gunneridae</taxon>
        <taxon>Pentapetalae</taxon>
        <taxon>rosids</taxon>
        <taxon>malvids</taxon>
        <taxon>Sapindales</taxon>
        <taxon>Rutaceae</taxon>
        <taxon>Aurantioideae</taxon>
        <taxon>Citrus</taxon>
    </lineage>
</organism>
<evidence type="ECO:0000256" key="5">
    <source>
        <dbReference type="ARBA" id="ARBA00023242"/>
    </source>
</evidence>
<keyword evidence="5 6" id="KW-0539">Nucleus</keyword>
<accession>A0AAP0MWP6</accession>